<keyword evidence="3" id="KW-0732">Signal</keyword>
<dbReference type="EMBL" id="CP147988">
    <property type="protein sequence ID" value="WXK48417.1"/>
    <property type="molecule type" value="Genomic_DNA"/>
</dbReference>
<dbReference type="RefSeq" id="WP_338839221.1">
    <property type="nucleotide sequence ID" value="NZ_CP147988.1"/>
</dbReference>
<sequence>MKRKTLSILSFIVLLILMGCKKFLEEKPDKKLVVPSTVQDAQALMNKTDVFTTIYPASGEFAAGDFYLLSEDWQSLTEQSQQQSYIWGDNVFNEYERNDWSLPYVTVYNSNVVLDAIAKGDINGTQNQIDDIRGQALFYRSYAFYSLLQIFSKAWDSATSNTDPGIPLRLSSDFNIPTTRSSVAICYQQIINDVKEAVGLLNESTTLKTRPSKAAAHAFLSRVFLNIGQHEQALASANNALSFNDNLIDYNSLNTTTDFPFQLFNNEVIFHTRLWNYLPYAPAPKVEPDLYSSYNTYDLRTILFFVSNNDGSYSYKSGYNGDDGLFNGLATDELYLIRAECYARLGNTSHAMENLNTLMEKRWLMGYFTPLSASTADEALKIILQERRKELVFRGLRWSDLKRLNKDPRFAVTLRRTVEGNEFVLPPNDNRYSFPIPSAVIEMTGISQNLR</sequence>
<dbReference type="InterPro" id="IPR033985">
    <property type="entry name" value="SusD-like_N"/>
</dbReference>
<accession>A0ABZ2Q2S7</accession>
<protein>
    <submittedName>
        <fullName evidence="8">RagB/SusD family nutrient uptake outer membrane protein</fullName>
    </submittedName>
</protein>
<dbReference type="Pfam" id="PF14322">
    <property type="entry name" value="SusD-like_3"/>
    <property type="match status" value="1"/>
</dbReference>
<evidence type="ECO:0000256" key="3">
    <source>
        <dbReference type="ARBA" id="ARBA00022729"/>
    </source>
</evidence>
<evidence type="ECO:0000259" key="7">
    <source>
        <dbReference type="Pfam" id="PF14322"/>
    </source>
</evidence>
<evidence type="ECO:0000256" key="1">
    <source>
        <dbReference type="ARBA" id="ARBA00004442"/>
    </source>
</evidence>
<dbReference type="Pfam" id="PF07980">
    <property type="entry name" value="SusD_RagB"/>
    <property type="match status" value="1"/>
</dbReference>
<organism evidence="8 9">
    <name type="scientific">Flavobacterium ginsenosidimutans</name>
    <dbReference type="NCBI Taxonomy" id="687844"/>
    <lineage>
        <taxon>Bacteria</taxon>
        <taxon>Pseudomonadati</taxon>
        <taxon>Bacteroidota</taxon>
        <taxon>Flavobacteriia</taxon>
        <taxon>Flavobacteriales</taxon>
        <taxon>Flavobacteriaceae</taxon>
        <taxon>Flavobacterium</taxon>
    </lineage>
</organism>
<evidence type="ECO:0000256" key="4">
    <source>
        <dbReference type="ARBA" id="ARBA00023136"/>
    </source>
</evidence>
<gene>
    <name evidence="8" type="ORF">V6624_15415</name>
</gene>
<dbReference type="InterPro" id="IPR012944">
    <property type="entry name" value="SusD_RagB_dom"/>
</dbReference>
<dbReference type="Gene3D" id="1.25.40.390">
    <property type="match status" value="1"/>
</dbReference>
<dbReference type="SUPFAM" id="SSF48452">
    <property type="entry name" value="TPR-like"/>
    <property type="match status" value="1"/>
</dbReference>
<evidence type="ECO:0000256" key="2">
    <source>
        <dbReference type="ARBA" id="ARBA00006275"/>
    </source>
</evidence>
<evidence type="ECO:0000313" key="9">
    <source>
        <dbReference type="Proteomes" id="UP001447857"/>
    </source>
</evidence>
<comment type="subcellular location">
    <subcellularLocation>
        <location evidence="1">Cell outer membrane</location>
    </subcellularLocation>
</comment>
<name>A0ABZ2Q2S7_9FLAO</name>
<dbReference type="InterPro" id="IPR011990">
    <property type="entry name" value="TPR-like_helical_dom_sf"/>
</dbReference>
<evidence type="ECO:0000313" key="8">
    <source>
        <dbReference type="EMBL" id="WXK48417.1"/>
    </source>
</evidence>
<evidence type="ECO:0000259" key="6">
    <source>
        <dbReference type="Pfam" id="PF07980"/>
    </source>
</evidence>
<comment type="similarity">
    <text evidence="2">Belongs to the SusD family.</text>
</comment>
<reference evidence="8 9" key="1">
    <citation type="submission" date="2024-02" db="EMBL/GenBank/DDBJ databases">
        <title>complete genome of Flavobacterium ginsenosidimutans Str. YTB16.</title>
        <authorList>
            <person name="Wang Q."/>
        </authorList>
    </citation>
    <scope>NUCLEOTIDE SEQUENCE [LARGE SCALE GENOMIC DNA]</scope>
    <source>
        <strain evidence="8 9">YTB16</strain>
    </source>
</reference>
<keyword evidence="5" id="KW-0998">Cell outer membrane</keyword>
<feature type="domain" description="SusD-like N-terminal" evidence="7">
    <location>
        <begin position="22"/>
        <end position="225"/>
    </location>
</feature>
<dbReference type="Proteomes" id="UP001447857">
    <property type="component" value="Chromosome"/>
</dbReference>
<dbReference type="PROSITE" id="PS51257">
    <property type="entry name" value="PROKAR_LIPOPROTEIN"/>
    <property type="match status" value="1"/>
</dbReference>
<evidence type="ECO:0000256" key="5">
    <source>
        <dbReference type="ARBA" id="ARBA00023237"/>
    </source>
</evidence>
<proteinExistence type="inferred from homology"/>
<feature type="domain" description="RagB/SusD" evidence="6">
    <location>
        <begin position="333"/>
        <end position="405"/>
    </location>
</feature>
<keyword evidence="9" id="KW-1185">Reference proteome</keyword>
<keyword evidence="4" id="KW-0472">Membrane</keyword>